<dbReference type="EMBL" id="CP136051">
    <property type="protein sequence ID" value="WOK05669.1"/>
    <property type="molecule type" value="Genomic_DNA"/>
</dbReference>
<reference evidence="2 3" key="1">
    <citation type="journal article" date="2023" name="Microbiol. Resour. Announc.">
        <title>Complete Genome Sequence of Imperialibacter roseus strain P4T.</title>
        <authorList>
            <person name="Tizabi D.R."/>
            <person name="Bachvaroff T."/>
            <person name="Hill R.T."/>
        </authorList>
    </citation>
    <scope>NUCLEOTIDE SEQUENCE [LARGE SCALE GENOMIC DNA]</scope>
    <source>
        <strain evidence="2 3">P4T</strain>
    </source>
</reference>
<gene>
    <name evidence="2" type="ORF">RT717_21575</name>
</gene>
<organism evidence="2 3">
    <name type="scientific">Imperialibacter roseus</name>
    <dbReference type="NCBI Taxonomy" id="1324217"/>
    <lineage>
        <taxon>Bacteria</taxon>
        <taxon>Pseudomonadati</taxon>
        <taxon>Bacteroidota</taxon>
        <taxon>Cytophagia</taxon>
        <taxon>Cytophagales</taxon>
        <taxon>Flammeovirgaceae</taxon>
        <taxon>Imperialibacter</taxon>
    </lineage>
</organism>
<dbReference type="Pfam" id="PF02661">
    <property type="entry name" value="Fic"/>
    <property type="match status" value="1"/>
</dbReference>
<proteinExistence type="predicted"/>
<dbReference type="SUPFAM" id="SSF140931">
    <property type="entry name" value="Fic-like"/>
    <property type="match status" value="1"/>
</dbReference>
<dbReference type="Proteomes" id="UP001302349">
    <property type="component" value="Chromosome"/>
</dbReference>
<dbReference type="PROSITE" id="PS51459">
    <property type="entry name" value="FIDO"/>
    <property type="match status" value="1"/>
</dbReference>
<dbReference type="NCBIfam" id="TIGR02613">
    <property type="entry name" value="mob_myst_B"/>
    <property type="match status" value="1"/>
</dbReference>
<dbReference type="InterPro" id="IPR003812">
    <property type="entry name" value="Fido"/>
</dbReference>
<dbReference type="PANTHER" id="PTHR13504">
    <property type="entry name" value="FIDO DOMAIN-CONTAINING PROTEIN DDB_G0283145"/>
    <property type="match status" value="1"/>
</dbReference>
<dbReference type="InterPro" id="IPR036597">
    <property type="entry name" value="Fido-like_dom_sf"/>
</dbReference>
<dbReference type="InterPro" id="IPR040198">
    <property type="entry name" value="Fido_containing"/>
</dbReference>
<dbReference type="Gene3D" id="1.10.3290.10">
    <property type="entry name" value="Fido-like domain"/>
    <property type="match status" value="1"/>
</dbReference>
<keyword evidence="3" id="KW-1185">Reference proteome</keyword>
<evidence type="ECO:0000313" key="2">
    <source>
        <dbReference type="EMBL" id="WOK05669.1"/>
    </source>
</evidence>
<dbReference type="InterPro" id="IPR013436">
    <property type="entry name" value="Mobile_mystery_prot_B"/>
</dbReference>
<evidence type="ECO:0000259" key="1">
    <source>
        <dbReference type="PROSITE" id="PS51459"/>
    </source>
</evidence>
<dbReference type="RefSeq" id="WP_317488427.1">
    <property type="nucleotide sequence ID" value="NZ_CP136051.1"/>
</dbReference>
<evidence type="ECO:0000313" key="3">
    <source>
        <dbReference type="Proteomes" id="UP001302349"/>
    </source>
</evidence>
<dbReference type="PANTHER" id="PTHR13504:SF39">
    <property type="entry name" value="CELL FILAMENTATION PROTEIN"/>
    <property type="match status" value="1"/>
</dbReference>
<feature type="domain" description="Fido" evidence="1">
    <location>
        <begin position="59"/>
        <end position="198"/>
    </location>
</feature>
<name>A0ABZ0INC6_9BACT</name>
<sequence length="198" mass="23070">MGLDFEYINGQTPLDEEEREGLLIETIATRTELDEFEQQNIEDAIQWTLGRSFKPETILTESFIRGLHRRMYKNVWSWAGEFRRTDKNIGIDKWQIATALKALCDDAAFWIKNETYSPDETAIRFKHRLVSIHCFPNGNGRHSRLMADVIIDKIFKQPVFTWGAGDLAKLSDSRKEYLLALKEADKGRLDELLRFVRS</sequence>
<accession>A0ABZ0INC6</accession>
<protein>
    <submittedName>
        <fullName evidence="2">Mobile mystery protein B</fullName>
    </submittedName>
</protein>